<dbReference type="OrthoDB" id="671678at2759"/>
<dbReference type="AlphaFoldDB" id="A0A371HXH8"/>
<keyword evidence="3" id="KW-1185">Reference proteome</keyword>
<feature type="non-terminal residue" evidence="2">
    <location>
        <position position="1"/>
    </location>
</feature>
<organism evidence="2 3">
    <name type="scientific">Mucuna pruriens</name>
    <name type="common">Velvet bean</name>
    <name type="synonym">Dolichos pruriens</name>
    <dbReference type="NCBI Taxonomy" id="157652"/>
    <lineage>
        <taxon>Eukaryota</taxon>
        <taxon>Viridiplantae</taxon>
        <taxon>Streptophyta</taxon>
        <taxon>Embryophyta</taxon>
        <taxon>Tracheophyta</taxon>
        <taxon>Spermatophyta</taxon>
        <taxon>Magnoliopsida</taxon>
        <taxon>eudicotyledons</taxon>
        <taxon>Gunneridae</taxon>
        <taxon>Pentapetalae</taxon>
        <taxon>rosids</taxon>
        <taxon>fabids</taxon>
        <taxon>Fabales</taxon>
        <taxon>Fabaceae</taxon>
        <taxon>Papilionoideae</taxon>
        <taxon>50 kb inversion clade</taxon>
        <taxon>NPAAA clade</taxon>
        <taxon>indigoferoid/millettioid clade</taxon>
        <taxon>Phaseoleae</taxon>
        <taxon>Mucuna</taxon>
    </lineage>
</organism>
<gene>
    <name evidence="2" type="ORF">CR513_08369</name>
</gene>
<feature type="region of interest" description="Disordered" evidence="1">
    <location>
        <begin position="184"/>
        <end position="204"/>
    </location>
</feature>
<evidence type="ECO:0000313" key="3">
    <source>
        <dbReference type="Proteomes" id="UP000257109"/>
    </source>
</evidence>
<protein>
    <submittedName>
        <fullName evidence="2">Uncharacterized protein</fullName>
    </submittedName>
</protein>
<evidence type="ECO:0000256" key="1">
    <source>
        <dbReference type="SAM" id="MobiDB-lite"/>
    </source>
</evidence>
<accession>A0A371HXH8</accession>
<dbReference type="Proteomes" id="UP000257109">
    <property type="component" value="Unassembled WGS sequence"/>
</dbReference>
<evidence type="ECO:0000313" key="2">
    <source>
        <dbReference type="EMBL" id="RDY07507.1"/>
    </source>
</evidence>
<name>A0A371HXH8_MUCPR</name>
<sequence length="226" mass="25425">MEGRQWCTSDGQSLSASAILSDHLQQLPTSQILVLYLLDRERHLTEASCTTMLAWNVCSADERFKPLKLAWVRMLLPSTGPRCSFRAEMLLLGLQNKSNLLLTWYVKVLLMGDASFTMDGGPIPWYWHLPNRVKGLNQEKLDVEDQVSWDILNQLPRGMNCKEVVAVEVGLHAIRAASSRRVVGKTGGGEASRNNDELTKANQQQNEDLLKIRGELMRAQTDLFTS</sequence>
<proteinExistence type="predicted"/>
<comment type="caution">
    <text evidence="2">The sequence shown here is derived from an EMBL/GenBank/DDBJ whole genome shotgun (WGS) entry which is preliminary data.</text>
</comment>
<dbReference type="EMBL" id="QJKJ01001452">
    <property type="protein sequence ID" value="RDY07507.1"/>
    <property type="molecule type" value="Genomic_DNA"/>
</dbReference>
<reference evidence="2" key="1">
    <citation type="submission" date="2018-05" db="EMBL/GenBank/DDBJ databases">
        <title>Draft genome of Mucuna pruriens seed.</title>
        <authorList>
            <person name="Nnadi N.E."/>
            <person name="Vos R."/>
            <person name="Hasami M.H."/>
            <person name="Devisetty U.K."/>
            <person name="Aguiy J.C."/>
        </authorList>
    </citation>
    <scope>NUCLEOTIDE SEQUENCE [LARGE SCALE GENOMIC DNA]</scope>
    <source>
        <strain evidence="2">JCA_2017</strain>
    </source>
</reference>